<dbReference type="PANTHER" id="PTHR42695:SF5">
    <property type="entry name" value="GLUTAMINE AMIDOTRANSFERASE YLR126C-RELATED"/>
    <property type="match status" value="1"/>
</dbReference>
<dbReference type="AlphaFoldDB" id="A0A4Q2RL55"/>
<dbReference type="PROSITE" id="PS51273">
    <property type="entry name" value="GATASE_TYPE_1"/>
    <property type="match status" value="1"/>
</dbReference>
<sequence>MRLLIAESEPPEARDARRAATGKSSGETYVAALRTLVPDASFDLHQPAEPGGLPAALADYDGVFLSGSPLHVYHDDHAVRANVEFMRAVFAAGVPSFGSCAGLHLAVAAAGGSVRRNPDGHEVGLARRIVPTAEGARHPLLAGRPAAFDAPAVHGDEVETLPPGGALLLAGNAVSPVQAAEIRHGAGVFWGVQYHPELPLEELAQAIRRQAGELVERGLARDEGSVEDQAALFEGLGREPDRLDLAWRLGVDREITEQARRQRELANVLASLVRPTQSRRGRA</sequence>
<name>A0A4Q2RL55_9HYPH</name>
<keyword evidence="3" id="KW-0315">Glutamine amidotransferase</keyword>
<reference evidence="3 4" key="2">
    <citation type="submission" date="2019-02" db="EMBL/GenBank/DDBJ databases">
        <title>'Lichenibacterium ramalinii' gen. nov. sp. nov., 'Lichenibacterium minor' gen. nov. sp. nov.</title>
        <authorList>
            <person name="Pankratov T."/>
        </authorList>
    </citation>
    <scope>NUCLEOTIDE SEQUENCE [LARGE SCALE GENOMIC DNA]</scope>
    <source>
        <strain evidence="3 4">RmlP001</strain>
    </source>
</reference>
<accession>A0A4Q2RL55</accession>
<reference evidence="3 4" key="1">
    <citation type="submission" date="2018-09" db="EMBL/GenBank/DDBJ databases">
        <authorList>
            <person name="Grouzdev D.S."/>
            <person name="Krutkina M.S."/>
        </authorList>
    </citation>
    <scope>NUCLEOTIDE SEQUENCE [LARGE SCALE GENOMIC DNA]</scope>
    <source>
        <strain evidence="3 4">RmlP001</strain>
    </source>
</reference>
<evidence type="ECO:0000313" key="3">
    <source>
        <dbReference type="EMBL" id="RYB07319.1"/>
    </source>
</evidence>
<dbReference type="GO" id="GO:0016740">
    <property type="term" value="F:transferase activity"/>
    <property type="evidence" value="ECO:0007669"/>
    <property type="project" value="UniProtKB-KW"/>
</dbReference>
<dbReference type="SUPFAM" id="SSF52317">
    <property type="entry name" value="Class I glutamine amidotransferase-like"/>
    <property type="match status" value="1"/>
</dbReference>
<dbReference type="InterPro" id="IPR017926">
    <property type="entry name" value="GATASE"/>
</dbReference>
<organism evidence="3 4">
    <name type="scientific">Lichenibacterium ramalinae</name>
    <dbReference type="NCBI Taxonomy" id="2316527"/>
    <lineage>
        <taxon>Bacteria</taxon>
        <taxon>Pseudomonadati</taxon>
        <taxon>Pseudomonadota</taxon>
        <taxon>Alphaproteobacteria</taxon>
        <taxon>Hyphomicrobiales</taxon>
        <taxon>Lichenihabitantaceae</taxon>
        <taxon>Lichenibacterium</taxon>
    </lineage>
</organism>
<dbReference type="RefSeq" id="WP_129217834.1">
    <property type="nucleotide sequence ID" value="NZ_QYBC01000002.1"/>
</dbReference>
<proteinExistence type="predicted"/>
<dbReference type="InterPro" id="IPR029062">
    <property type="entry name" value="Class_I_gatase-like"/>
</dbReference>
<dbReference type="InterPro" id="IPR044992">
    <property type="entry name" value="ChyE-like"/>
</dbReference>
<evidence type="ECO:0000259" key="2">
    <source>
        <dbReference type="Pfam" id="PF00117"/>
    </source>
</evidence>
<dbReference type="OrthoDB" id="9813383at2"/>
<dbReference type="GO" id="GO:0005829">
    <property type="term" value="C:cytosol"/>
    <property type="evidence" value="ECO:0007669"/>
    <property type="project" value="TreeGrafter"/>
</dbReference>
<dbReference type="Pfam" id="PF00117">
    <property type="entry name" value="GATase"/>
    <property type="match status" value="1"/>
</dbReference>
<comment type="caution">
    <text evidence="3">The sequence shown here is derived from an EMBL/GenBank/DDBJ whole genome shotgun (WGS) entry which is preliminary data.</text>
</comment>
<evidence type="ECO:0000256" key="1">
    <source>
        <dbReference type="SAM" id="MobiDB-lite"/>
    </source>
</evidence>
<feature type="region of interest" description="Disordered" evidence="1">
    <location>
        <begin position="1"/>
        <end position="22"/>
    </location>
</feature>
<protein>
    <submittedName>
        <fullName evidence="3">Type 1 glutamine amidotransferase</fullName>
    </submittedName>
</protein>
<dbReference type="PANTHER" id="PTHR42695">
    <property type="entry name" value="GLUTAMINE AMIDOTRANSFERASE YLR126C-RELATED"/>
    <property type="match status" value="1"/>
</dbReference>
<dbReference type="EMBL" id="QYBC01000002">
    <property type="protein sequence ID" value="RYB07319.1"/>
    <property type="molecule type" value="Genomic_DNA"/>
</dbReference>
<keyword evidence="4" id="KW-1185">Reference proteome</keyword>
<dbReference type="CDD" id="cd01741">
    <property type="entry name" value="GATase1_1"/>
    <property type="match status" value="1"/>
</dbReference>
<feature type="domain" description="Glutamine amidotransferase" evidence="2">
    <location>
        <begin position="57"/>
        <end position="204"/>
    </location>
</feature>
<dbReference type="Proteomes" id="UP000289411">
    <property type="component" value="Unassembled WGS sequence"/>
</dbReference>
<keyword evidence="3" id="KW-0808">Transferase</keyword>
<gene>
    <name evidence="3" type="ORF">D3272_04015</name>
</gene>
<dbReference type="Gene3D" id="3.40.50.880">
    <property type="match status" value="1"/>
</dbReference>
<evidence type="ECO:0000313" key="4">
    <source>
        <dbReference type="Proteomes" id="UP000289411"/>
    </source>
</evidence>